<dbReference type="Proteomes" id="UP000664859">
    <property type="component" value="Unassembled WGS sequence"/>
</dbReference>
<dbReference type="PROSITE" id="PS51184">
    <property type="entry name" value="JMJC"/>
    <property type="match status" value="1"/>
</dbReference>
<dbReference type="GO" id="GO:0032259">
    <property type="term" value="P:methylation"/>
    <property type="evidence" value="ECO:0007669"/>
    <property type="project" value="UniProtKB-KW"/>
</dbReference>
<dbReference type="InterPro" id="IPR003347">
    <property type="entry name" value="JmjC_dom"/>
</dbReference>
<dbReference type="GO" id="GO:0005634">
    <property type="term" value="C:nucleus"/>
    <property type="evidence" value="ECO:0007669"/>
    <property type="project" value="TreeGrafter"/>
</dbReference>
<accession>A0A835Z284</accession>
<dbReference type="GO" id="GO:0010468">
    <property type="term" value="P:regulation of gene expression"/>
    <property type="evidence" value="ECO:0007669"/>
    <property type="project" value="TreeGrafter"/>
</dbReference>
<protein>
    <submittedName>
        <fullName evidence="2">Lysine-specific demethylase 4A-like protein</fullName>
    </submittedName>
</protein>
<dbReference type="Pfam" id="PF02373">
    <property type="entry name" value="JmjC"/>
    <property type="match status" value="1"/>
</dbReference>
<dbReference type="GO" id="GO:0032454">
    <property type="term" value="F:histone H3K9 demethylase activity"/>
    <property type="evidence" value="ECO:0007669"/>
    <property type="project" value="TreeGrafter"/>
</dbReference>
<dbReference type="OrthoDB" id="9547406at2759"/>
<dbReference type="SUPFAM" id="SSF51197">
    <property type="entry name" value="Clavaminate synthase-like"/>
    <property type="match status" value="1"/>
</dbReference>
<dbReference type="GO" id="GO:0000785">
    <property type="term" value="C:chromatin"/>
    <property type="evidence" value="ECO:0007669"/>
    <property type="project" value="TreeGrafter"/>
</dbReference>
<evidence type="ECO:0000259" key="1">
    <source>
        <dbReference type="PROSITE" id="PS51184"/>
    </source>
</evidence>
<dbReference type="PANTHER" id="PTHR10694">
    <property type="entry name" value="LYSINE-SPECIFIC DEMETHYLASE"/>
    <property type="match status" value="1"/>
</dbReference>
<dbReference type="AlphaFoldDB" id="A0A835Z284"/>
<dbReference type="Gene3D" id="2.60.120.650">
    <property type="entry name" value="Cupin"/>
    <property type="match status" value="1"/>
</dbReference>
<keyword evidence="3" id="KW-1185">Reference proteome</keyword>
<proteinExistence type="predicted"/>
<sequence>MLYVGTWRALFAWHVEDMNLCSINYIHRGAHKSWYSVPPSSADAFERLARAHFAGEFASCPEYLRHKTTLLSPAKLDEANVPYSTCLQSEGEIIITWPASYHCGFNHGFNIAESSNFAIERWLKEGRRAGFCKCRPHSVRIDVGTVAHLYRTSRARRPLLTPCT</sequence>
<feature type="domain" description="JmjC" evidence="1">
    <location>
        <begin position="1"/>
        <end position="134"/>
    </location>
</feature>
<reference evidence="2" key="1">
    <citation type="submission" date="2021-02" db="EMBL/GenBank/DDBJ databases">
        <title>First Annotated Genome of the Yellow-green Alga Tribonema minus.</title>
        <authorList>
            <person name="Mahan K.M."/>
        </authorList>
    </citation>
    <scope>NUCLEOTIDE SEQUENCE</scope>
    <source>
        <strain evidence="2">UTEX B ZZ1240</strain>
    </source>
</reference>
<organism evidence="2 3">
    <name type="scientific">Tribonema minus</name>
    <dbReference type="NCBI Taxonomy" id="303371"/>
    <lineage>
        <taxon>Eukaryota</taxon>
        <taxon>Sar</taxon>
        <taxon>Stramenopiles</taxon>
        <taxon>Ochrophyta</taxon>
        <taxon>PX clade</taxon>
        <taxon>Xanthophyceae</taxon>
        <taxon>Tribonematales</taxon>
        <taxon>Tribonemataceae</taxon>
        <taxon>Tribonema</taxon>
    </lineage>
</organism>
<dbReference type="SMART" id="SM00558">
    <property type="entry name" value="JmjC"/>
    <property type="match status" value="1"/>
</dbReference>
<dbReference type="EMBL" id="JAFCMP010000127">
    <property type="protein sequence ID" value="KAG5185551.1"/>
    <property type="molecule type" value="Genomic_DNA"/>
</dbReference>
<dbReference type="GO" id="GO:0051864">
    <property type="term" value="F:histone H3K36 demethylase activity"/>
    <property type="evidence" value="ECO:0007669"/>
    <property type="project" value="TreeGrafter"/>
</dbReference>
<gene>
    <name evidence="2" type="ORF">JKP88DRAFT_180274</name>
</gene>
<evidence type="ECO:0000313" key="3">
    <source>
        <dbReference type="Proteomes" id="UP000664859"/>
    </source>
</evidence>
<comment type="caution">
    <text evidence="2">The sequence shown here is derived from an EMBL/GenBank/DDBJ whole genome shotgun (WGS) entry which is preliminary data.</text>
</comment>
<evidence type="ECO:0000313" key="2">
    <source>
        <dbReference type="EMBL" id="KAG5185551.1"/>
    </source>
</evidence>
<dbReference type="GO" id="GO:0008168">
    <property type="term" value="F:methyltransferase activity"/>
    <property type="evidence" value="ECO:0007669"/>
    <property type="project" value="UniProtKB-KW"/>
</dbReference>
<dbReference type="PANTHER" id="PTHR10694:SF7">
    <property type="entry name" value="[HISTONE H3]-TRIMETHYL-L-LYSINE(9) DEMETHYLASE"/>
    <property type="match status" value="1"/>
</dbReference>
<keyword evidence="2" id="KW-0489">Methyltransferase</keyword>
<keyword evidence="2" id="KW-0808">Transferase</keyword>
<name>A0A835Z284_9STRA</name>